<evidence type="ECO:0000256" key="1">
    <source>
        <dbReference type="SAM" id="MobiDB-lite"/>
    </source>
</evidence>
<reference evidence="2" key="2">
    <citation type="submission" date="2023-06" db="EMBL/GenBank/DDBJ databases">
        <authorList>
            <consortium name="Lawrence Berkeley National Laboratory"/>
            <person name="Mondo S.J."/>
            <person name="Hensen N."/>
            <person name="Bonometti L."/>
            <person name="Westerberg I."/>
            <person name="Brannstrom I.O."/>
            <person name="Guillou S."/>
            <person name="Cros-Aarteil S."/>
            <person name="Calhoun S."/>
            <person name="Haridas S."/>
            <person name="Kuo A."/>
            <person name="Pangilinan J."/>
            <person name="Riley R."/>
            <person name="Labutti K."/>
            <person name="Andreopoulos B."/>
            <person name="Lipzen A."/>
            <person name="Chen C."/>
            <person name="Yanf M."/>
            <person name="Daum C."/>
            <person name="Ng V."/>
            <person name="Clum A."/>
            <person name="Steindorff A."/>
            <person name="Ohm R."/>
            <person name="Martin F."/>
            <person name="Silar P."/>
            <person name="Natvig D."/>
            <person name="Lalanne C."/>
            <person name="Gautier V."/>
            <person name="Ament-Velasquez S.L."/>
            <person name="Kruys A."/>
            <person name="Hutchinson M.I."/>
            <person name="Powell A.J."/>
            <person name="Barry K."/>
            <person name="Miller A.N."/>
            <person name="Grigoriev I.V."/>
            <person name="Debuchy R."/>
            <person name="Gladieux P."/>
            <person name="Thoren M.H."/>
            <person name="Johannesson H."/>
        </authorList>
    </citation>
    <scope>NUCLEOTIDE SEQUENCE</scope>
    <source>
        <strain evidence="2">PSN324</strain>
    </source>
</reference>
<evidence type="ECO:0000313" key="3">
    <source>
        <dbReference type="Proteomes" id="UP001321749"/>
    </source>
</evidence>
<feature type="compositionally biased region" description="Basic and acidic residues" evidence="1">
    <location>
        <begin position="165"/>
        <end position="186"/>
    </location>
</feature>
<protein>
    <submittedName>
        <fullName evidence="2">Uncharacterized protein</fullName>
    </submittedName>
</protein>
<feature type="region of interest" description="Disordered" evidence="1">
    <location>
        <begin position="51"/>
        <end position="366"/>
    </location>
</feature>
<feature type="compositionally biased region" description="Basic and acidic residues" evidence="1">
    <location>
        <begin position="81"/>
        <end position="91"/>
    </location>
</feature>
<feature type="compositionally biased region" description="Basic and acidic residues" evidence="1">
    <location>
        <begin position="331"/>
        <end position="340"/>
    </location>
</feature>
<comment type="caution">
    <text evidence="2">The sequence shown here is derived from an EMBL/GenBank/DDBJ whole genome shotgun (WGS) entry which is preliminary data.</text>
</comment>
<dbReference type="AlphaFoldDB" id="A0AAV9HWP0"/>
<dbReference type="Proteomes" id="UP001321749">
    <property type="component" value="Unassembled WGS sequence"/>
</dbReference>
<feature type="compositionally biased region" description="Low complexity" evidence="1">
    <location>
        <begin position="207"/>
        <end position="218"/>
    </location>
</feature>
<name>A0AAV9HWP0_9PEZI</name>
<feature type="compositionally biased region" description="Basic and acidic residues" evidence="1">
    <location>
        <begin position="108"/>
        <end position="121"/>
    </location>
</feature>
<reference evidence="2" key="1">
    <citation type="journal article" date="2023" name="Mol. Phylogenet. Evol.">
        <title>Genome-scale phylogeny and comparative genomics of the fungal order Sordariales.</title>
        <authorList>
            <person name="Hensen N."/>
            <person name="Bonometti L."/>
            <person name="Westerberg I."/>
            <person name="Brannstrom I.O."/>
            <person name="Guillou S."/>
            <person name="Cros-Aarteil S."/>
            <person name="Calhoun S."/>
            <person name="Haridas S."/>
            <person name="Kuo A."/>
            <person name="Mondo S."/>
            <person name="Pangilinan J."/>
            <person name="Riley R."/>
            <person name="LaButti K."/>
            <person name="Andreopoulos B."/>
            <person name="Lipzen A."/>
            <person name="Chen C."/>
            <person name="Yan M."/>
            <person name="Daum C."/>
            <person name="Ng V."/>
            <person name="Clum A."/>
            <person name="Steindorff A."/>
            <person name="Ohm R.A."/>
            <person name="Martin F."/>
            <person name="Silar P."/>
            <person name="Natvig D.O."/>
            <person name="Lalanne C."/>
            <person name="Gautier V."/>
            <person name="Ament-Velasquez S.L."/>
            <person name="Kruys A."/>
            <person name="Hutchinson M.I."/>
            <person name="Powell A.J."/>
            <person name="Barry K."/>
            <person name="Miller A.N."/>
            <person name="Grigoriev I.V."/>
            <person name="Debuchy R."/>
            <person name="Gladieux P."/>
            <person name="Hiltunen Thoren M."/>
            <person name="Johannesson H."/>
        </authorList>
    </citation>
    <scope>NUCLEOTIDE SEQUENCE</scope>
    <source>
        <strain evidence="2">PSN324</strain>
    </source>
</reference>
<feature type="compositionally biased region" description="Basic residues" evidence="1">
    <location>
        <begin position="92"/>
        <end position="107"/>
    </location>
</feature>
<gene>
    <name evidence="2" type="ORF">QBC42DRAFT_54428</name>
</gene>
<feature type="compositionally biased region" description="Polar residues" evidence="1">
    <location>
        <begin position="239"/>
        <end position="259"/>
    </location>
</feature>
<feature type="compositionally biased region" description="Basic and acidic residues" evidence="1">
    <location>
        <begin position="132"/>
        <end position="143"/>
    </location>
</feature>
<feature type="compositionally biased region" description="Basic and acidic residues" evidence="1">
    <location>
        <begin position="302"/>
        <end position="319"/>
    </location>
</feature>
<keyword evidence="3" id="KW-1185">Reference proteome</keyword>
<organism evidence="2 3">
    <name type="scientific">Cladorrhinum samala</name>
    <dbReference type="NCBI Taxonomy" id="585594"/>
    <lineage>
        <taxon>Eukaryota</taxon>
        <taxon>Fungi</taxon>
        <taxon>Dikarya</taxon>
        <taxon>Ascomycota</taxon>
        <taxon>Pezizomycotina</taxon>
        <taxon>Sordariomycetes</taxon>
        <taxon>Sordariomycetidae</taxon>
        <taxon>Sordariales</taxon>
        <taxon>Podosporaceae</taxon>
        <taxon>Cladorrhinum</taxon>
    </lineage>
</organism>
<accession>A0AAV9HWP0</accession>
<sequence>MCLSKVYYNTYADGEKDVTEKTYACREGRRCSHPEVRKYDRKFPFSKLGDVHHESHKSVSERKPTPYFSSKGSKSPSPSGRHYDPFDDFDQHHKHHHHHHHHRHRSPRHDPRDRYEREGRKRSGSLPQIIYDRPRSRSHDYSRDIPLGVSLADDYGRRKSSSRSRSRDDSGRDNEKYYRRRTEDPHGYVFVSDQDERRRQRREQRRMSSSSYHEPSSSAGGAMDNYDPHRHAPRRASTVVHNSDGTLSTFSSGLASSKAKSIRWDDEVHAKRNRQNAEIANRPVMVDGSPKGILKKSPPVDPRGKGKGRDVDDVDELRRAVQRMEIPSSSRSRDRDRGGVDDWSPSRKRSKIYATGGGADDRFRYF</sequence>
<proteinExistence type="predicted"/>
<feature type="compositionally biased region" description="Low complexity" evidence="1">
    <location>
        <begin position="69"/>
        <end position="80"/>
    </location>
</feature>
<feature type="compositionally biased region" description="Basic and acidic residues" evidence="1">
    <location>
        <begin position="51"/>
        <end position="64"/>
    </location>
</feature>
<evidence type="ECO:0000313" key="2">
    <source>
        <dbReference type="EMBL" id="KAK4464094.1"/>
    </source>
</evidence>
<dbReference type="EMBL" id="MU864952">
    <property type="protein sequence ID" value="KAK4464094.1"/>
    <property type="molecule type" value="Genomic_DNA"/>
</dbReference>